<feature type="repeat" description="Lumazine-binding" evidence="9">
    <location>
        <begin position="108"/>
        <end position="209"/>
    </location>
</feature>
<evidence type="ECO:0000313" key="11">
    <source>
        <dbReference type="EMBL" id="UVI39474.1"/>
    </source>
</evidence>
<dbReference type="GO" id="GO:0004746">
    <property type="term" value="F:riboflavin synthase activity"/>
    <property type="evidence" value="ECO:0007669"/>
    <property type="project" value="UniProtKB-EC"/>
</dbReference>
<protein>
    <recommendedName>
        <fullName evidence="5">Riboflavin synthase</fullName>
        <ecNumber evidence="4">2.5.1.9</ecNumber>
    </recommendedName>
</protein>
<proteinExistence type="predicted"/>
<dbReference type="Pfam" id="PF00677">
    <property type="entry name" value="Lum_binding"/>
    <property type="match status" value="2"/>
</dbReference>
<feature type="domain" description="Lumazine-binding" evidence="10">
    <location>
        <begin position="108"/>
        <end position="209"/>
    </location>
</feature>
<evidence type="ECO:0000256" key="3">
    <source>
        <dbReference type="ARBA" id="ARBA00004887"/>
    </source>
</evidence>
<dbReference type="Gene3D" id="2.40.30.20">
    <property type="match status" value="2"/>
</dbReference>
<evidence type="ECO:0000256" key="9">
    <source>
        <dbReference type="PROSITE-ProRule" id="PRU00524"/>
    </source>
</evidence>
<accession>A0ABY5T1T8</accession>
<dbReference type="EMBL" id="CP092471">
    <property type="protein sequence ID" value="UVI39474.1"/>
    <property type="molecule type" value="Genomic_DNA"/>
</dbReference>
<dbReference type="PANTHER" id="PTHR21098:SF12">
    <property type="entry name" value="RIBOFLAVIN SYNTHASE"/>
    <property type="match status" value="1"/>
</dbReference>
<keyword evidence="6" id="KW-0686">Riboflavin biosynthesis</keyword>
<dbReference type="PANTHER" id="PTHR21098">
    <property type="entry name" value="RIBOFLAVIN SYNTHASE ALPHA CHAIN"/>
    <property type="match status" value="1"/>
</dbReference>
<comment type="pathway">
    <text evidence="3">Cofactor biosynthesis; riboflavin biosynthesis; riboflavin from 2-hydroxy-3-oxobutyl phosphate and 5-amino-6-(D-ribitylamino)uracil: step 2/2.</text>
</comment>
<organism evidence="11 12">
    <name type="scientific">Qipengyuania spongiae</name>
    <dbReference type="NCBI Taxonomy" id="2909673"/>
    <lineage>
        <taxon>Bacteria</taxon>
        <taxon>Pseudomonadati</taxon>
        <taxon>Pseudomonadota</taxon>
        <taxon>Alphaproteobacteria</taxon>
        <taxon>Sphingomonadales</taxon>
        <taxon>Erythrobacteraceae</taxon>
        <taxon>Qipengyuania</taxon>
    </lineage>
</organism>
<comment type="function">
    <text evidence="2">Catalyzes the dismutation of two molecules of 6,7-dimethyl-8-ribityllumazine, resulting in the formation of riboflavin and 5-amino-6-(D-ribitylamino)uracil.</text>
</comment>
<dbReference type="RefSeq" id="WP_265558865.1">
    <property type="nucleotide sequence ID" value="NZ_CP092471.1"/>
</dbReference>
<keyword evidence="8" id="KW-0677">Repeat</keyword>
<dbReference type="NCBIfam" id="NF006767">
    <property type="entry name" value="PRK09289.1"/>
    <property type="match status" value="1"/>
</dbReference>
<keyword evidence="12" id="KW-1185">Reference proteome</keyword>
<keyword evidence="7 11" id="KW-0808">Transferase</keyword>
<dbReference type="CDD" id="cd00402">
    <property type="entry name" value="Riboflavin_synthase_like"/>
    <property type="match status" value="1"/>
</dbReference>
<dbReference type="SUPFAM" id="SSF63380">
    <property type="entry name" value="Riboflavin synthase domain-like"/>
    <property type="match status" value="2"/>
</dbReference>
<evidence type="ECO:0000256" key="7">
    <source>
        <dbReference type="ARBA" id="ARBA00022679"/>
    </source>
</evidence>
<dbReference type="InterPro" id="IPR023366">
    <property type="entry name" value="ATP_synth_asu-like_sf"/>
</dbReference>
<feature type="domain" description="Lumazine-binding" evidence="10">
    <location>
        <begin position="1"/>
        <end position="107"/>
    </location>
</feature>
<sequence>MFTGIVTAVGTIENVEQRGDLRVRIACPYDPETIAVGASIACSGVCLTVVERGGTAGDAWFDVDVSGETLSKTVSDTGAGDANGMWRAGGRLNLERALKVGDELGGHIVTGHVDGVGEVRLARDEGDSTRLAIRAPMAISPYVAEKGSITVDGVSLTVNDVRDRPDGTCDFALNIIPHTAEATTLGTLAEGDWVNLEIDVLARYLKRMESLRR</sequence>
<dbReference type="Proteomes" id="UP001065265">
    <property type="component" value="Chromosome"/>
</dbReference>
<feature type="repeat" description="Lumazine-binding" evidence="9">
    <location>
        <begin position="1"/>
        <end position="107"/>
    </location>
</feature>
<dbReference type="InterPro" id="IPR001783">
    <property type="entry name" value="Lumazine-bd"/>
</dbReference>
<evidence type="ECO:0000313" key="12">
    <source>
        <dbReference type="Proteomes" id="UP001065265"/>
    </source>
</evidence>
<name>A0ABY5T1T8_9SPHN</name>
<evidence type="ECO:0000256" key="8">
    <source>
        <dbReference type="ARBA" id="ARBA00022737"/>
    </source>
</evidence>
<dbReference type="PIRSF" id="PIRSF000498">
    <property type="entry name" value="Riboflavin_syn_A"/>
    <property type="match status" value="1"/>
</dbReference>
<evidence type="ECO:0000256" key="1">
    <source>
        <dbReference type="ARBA" id="ARBA00000968"/>
    </source>
</evidence>
<evidence type="ECO:0000256" key="5">
    <source>
        <dbReference type="ARBA" id="ARBA00013950"/>
    </source>
</evidence>
<evidence type="ECO:0000256" key="6">
    <source>
        <dbReference type="ARBA" id="ARBA00022619"/>
    </source>
</evidence>
<comment type="catalytic activity">
    <reaction evidence="1">
        <text>2 6,7-dimethyl-8-(1-D-ribityl)lumazine + H(+) = 5-amino-6-(D-ribitylamino)uracil + riboflavin</text>
        <dbReference type="Rhea" id="RHEA:20772"/>
        <dbReference type="ChEBI" id="CHEBI:15378"/>
        <dbReference type="ChEBI" id="CHEBI:15934"/>
        <dbReference type="ChEBI" id="CHEBI:57986"/>
        <dbReference type="ChEBI" id="CHEBI:58201"/>
        <dbReference type="EC" id="2.5.1.9"/>
    </reaction>
</comment>
<evidence type="ECO:0000259" key="10">
    <source>
        <dbReference type="PROSITE" id="PS51177"/>
    </source>
</evidence>
<evidence type="ECO:0000256" key="4">
    <source>
        <dbReference type="ARBA" id="ARBA00012827"/>
    </source>
</evidence>
<evidence type="ECO:0000256" key="2">
    <source>
        <dbReference type="ARBA" id="ARBA00002803"/>
    </source>
</evidence>
<dbReference type="InterPro" id="IPR017938">
    <property type="entry name" value="Riboflavin_synthase-like_b-brl"/>
</dbReference>
<gene>
    <name evidence="11" type="ORF">L1F33_00470</name>
</gene>
<dbReference type="InterPro" id="IPR026017">
    <property type="entry name" value="Lumazine-bd_dom"/>
</dbReference>
<dbReference type="EC" id="2.5.1.9" evidence="4"/>
<dbReference type="PROSITE" id="PS51177">
    <property type="entry name" value="LUMAZINE_BIND"/>
    <property type="match status" value="2"/>
</dbReference>
<reference evidence="11" key="1">
    <citation type="submission" date="2022-02" db="EMBL/GenBank/DDBJ databases">
        <title>Qipengyuania spongiae sp. nov., isolated from marine sponge.</title>
        <authorList>
            <person name="Li Z."/>
            <person name="Zhang M."/>
        </authorList>
    </citation>
    <scope>NUCLEOTIDE SEQUENCE</scope>
    <source>
        <strain evidence="11">PHS-Z21</strain>
    </source>
</reference>